<evidence type="ECO:0000256" key="8">
    <source>
        <dbReference type="SAM" id="Phobius"/>
    </source>
</evidence>
<dbReference type="Proteomes" id="UP000008062">
    <property type="component" value="Chromosome 3"/>
</dbReference>
<evidence type="ECO:0000256" key="2">
    <source>
        <dbReference type="ARBA" id="ARBA00022676"/>
    </source>
</evidence>
<dbReference type="eggNOG" id="ENOG502QTJK">
    <property type="taxonomic scope" value="Eukaryota"/>
</dbReference>
<evidence type="ECO:0000256" key="6">
    <source>
        <dbReference type="ARBA" id="ARBA00023136"/>
    </source>
</evidence>
<keyword evidence="2" id="KW-0328">Glycosyltransferase</keyword>
<dbReference type="InParanoid" id="F9X6V7"/>
<sequence length="323" mass="36855">MSAAVNVPRIGVIALAAFIAVFSARYIRTIVSIGTFYFYKPKPVLENPKYTVKDASIIIPTTFKKPGELLECVERISNEAPGAIYIVTADQNVSIVQQMLQETNLGDVRVLGVEHLNKRAQLLKALREVETSIVVFADDDVFWPADYLPRLLAIFEDDKVGAGGTRQRVRRDKADMWNFLGIAYLERRVWNNISTNAIDGSISTLSGRTAAYRTKILQTPKFFTHFNGDTWRGKPLNSDDDKCLTRWVYSNGWNICIQSDPESVLETTVEGDSKYLDQCMRWARAHWRGNFTVMEQESYWCSVKFFWGLYIIYFGQFQTPAIL</sequence>
<dbReference type="InterPro" id="IPR052427">
    <property type="entry name" value="Glycosyltrans_GT2/GT47"/>
</dbReference>
<dbReference type="SUPFAM" id="SSF53448">
    <property type="entry name" value="Nucleotide-diphospho-sugar transferases"/>
    <property type="match status" value="1"/>
</dbReference>
<evidence type="ECO:0000313" key="10">
    <source>
        <dbReference type="Proteomes" id="UP000008062"/>
    </source>
</evidence>
<dbReference type="GeneID" id="13395547"/>
<proteinExistence type="predicted"/>
<evidence type="ECO:0000256" key="1">
    <source>
        <dbReference type="ARBA" id="ARBA00004370"/>
    </source>
</evidence>
<gene>
    <name evidence="9" type="ORF">MYCGRDRAFT_38873</name>
</gene>
<keyword evidence="7" id="KW-0325">Glycoprotein</keyword>
<evidence type="ECO:0000256" key="4">
    <source>
        <dbReference type="ARBA" id="ARBA00022692"/>
    </source>
</evidence>
<dbReference type="OMA" id="FRYFRTI"/>
<dbReference type="OrthoDB" id="2849215at2759"/>
<accession>F9X6V7</accession>
<name>F9X6V7_ZYMTI</name>
<protein>
    <recommendedName>
        <fullName evidence="11">Glycosyltransferase family 2 protein</fullName>
    </recommendedName>
</protein>
<dbReference type="HOGENOM" id="CLU_019940_0_0_1"/>
<evidence type="ECO:0000256" key="5">
    <source>
        <dbReference type="ARBA" id="ARBA00022989"/>
    </source>
</evidence>
<feature type="transmembrane region" description="Helical" evidence="8">
    <location>
        <begin position="12"/>
        <end position="39"/>
    </location>
</feature>
<keyword evidence="3" id="KW-0808">Transferase</keyword>
<dbReference type="AlphaFoldDB" id="F9X6V7"/>
<keyword evidence="4 8" id="KW-0812">Transmembrane</keyword>
<dbReference type="RefSeq" id="XP_003853907.1">
    <property type="nucleotide sequence ID" value="XM_003853859.1"/>
</dbReference>
<dbReference type="Pfam" id="PF13641">
    <property type="entry name" value="Glyco_tranf_2_3"/>
    <property type="match status" value="1"/>
</dbReference>
<dbReference type="EMBL" id="CM001198">
    <property type="protein sequence ID" value="EGP88883.1"/>
    <property type="molecule type" value="Genomic_DNA"/>
</dbReference>
<dbReference type="PANTHER" id="PTHR47844:SF1">
    <property type="entry name" value="EXOSTOSIN-LIKE 2"/>
    <property type="match status" value="1"/>
</dbReference>
<evidence type="ECO:0000313" key="9">
    <source>
        <dbReference type="EMBL" id="EGP88883.1"/>
    </source>
</evidence>
<keyword evidence="10" id="KW-1185">Reference proteome</keyword>
<evidence type="ECO:0000256" key="7">
    <source>
        <dbReference type="ARBA" id="ARBA00023180"/>
    </source>
</evidence>
<dbReference type="GO" id="GO:0016020">
    <property type="term" value="C:membrane"/>
    <property type="evidence" value="ECO:0007669"/>
    <property type="project" value="UniProtKB-SubCell"/>
</dbReference>
<keyword evidence="5 8" id="KW-1133">Transmembrane helix</keyword>
<comment type="subcellular location">
    <subcellularLocation>
        <location evidence="1">Membrane</location>
    </subcellularLocation>
</comment>
<dbReference type="Gene3D" id="3.90.550.10">
    <property type="entry name" value="Spore Coat Polysaccharide Biosynthesis Protein SpsA, Chain A"/>
    <property type="match status" value="1"/>
</dbReference>
<dbReference type="InterPro" id="IPR029044">
    <property type="entry name" value="Nucleotide-diphossugar_trans"/>
</dbReference>
<evidence type="ECO:0000256" key="3">
    <source>
        <dbReference type="ARBA" id="ARBA00022679"/>
    </source>
</evidence>
<keyword evidence="6 8" id="KW-0472">Membrane</keyword>
<dbReference type="KEGG" id="ztr:MYCGRDRAFT_38873"/>
<reference evidence="9 10" key="1">
    <citation type="journal article" date="2011" name="PLoS Genet.">
        <title>Finished genome of the fungal wheat pathogen Mycosphaerella graminicola reveals dispensome structure, chromosome plasticity, and stealth pathogenesis.</title>
        <authorList>
            <person name="Goodwin S.B."/>
            <person name="Ben M'barek S."/>
            <person name="Dhillon B."/>
            <person name="Wittenberg A.H.J."/>
            <person name="Crane C.F."/>
            <person name="Hane J.K."/>
            <person name="Foster A.J."/>
            <person name="Van der Lee T.A.J."/>
            <person name="Grimwood J."/>
            <person name="Aerts A."/>
            <person name="Antoniw J."/>
            <person name="Bailey A."/>
            <person name="Bluhm B."/>
            <person name="Bowler J."/>
            <person name="Bristow J."/>
            <person name="van der Burgt A."/>
            <person name="Canto-Canche B."/>
            <person name="Churchill A.C.L."/>
            <person name="Conde-Ferraez L."/>
            <person name="Cools H.J."/>
            <person name="Coutinho P.M."/>
            <person name="Csukai M."/>
            <person name="Dehal P."/>
            <person name="De Wit P."/>
            <person name="Donzelli B."/>
            <person name="van de Geest H.C."/>
            <person name="van Ham R.C.H.J."/>
            <person name="Hammond-Kosack K.E."/>
            <person name="Henrissat B."/>
            <person name="Kilian A."/>
            <person name="Kobayashi A.K."/>
            <person name="Koopmann E."/>
            <person name="Kourmpetis Y."/>
            <person name="Kuzniar A."/>
            <person name="Lindquist E."/>
            <person name="Lombard V."/>
            <person name="Maliepaard C."/>
            <person name="Martins N."/>
            <person name="Mehrabi R."/>
            <person name="Nap J.P.H."/>
            <person name="Ponomarenko A."/>
            <person name="Rudd J.J."/>
            <person name="Salamov A."/>
            <person name="Schmutz J."/>
            <person name="Schouten H.J."/>
            <person name="Shapiro H."/>
            <person name="Stergiopoulos I."/>
            <person name="Torriani S.F.F."/>
            <person name="Tu H."/>
            <person name="de Vries R.P."/>
            <person name="Waalwijk C."/>
            <person name="Ware S.B."/>
            <person name="Wiebenga A."/>
            <person name="Zwiers L.-H."/>
            <person name="Oliver R.P."/>
            <person name="Grigoriev I.V."/>
            <person name="Kema G.H.J."/>
        </authorList>
    </citation>
    <scope>NUCLEOTIDE SEQUENCE [LARGE SCALE GENOMIC DNA]</scope>
    <source>
        <strain evidence="10">CBS 115943 / IPO323</strain>
    </source>
</reference>
<organism evidence="9 10">
    <name type="scientific">Zymoseptoria tritici (strain CBS 115943 / IPO323)</name>
    <name type="common">Speckled leaf blotch fungus</name>
    <name type="synonym">Septoria tritici</name>
    <dbReference type="NCBI Taxonomy" id="336722"/>
    <lineage>
        <taxon>Eukaryota</taxon>
        <taxon>Fungi</taxon>
        <taxon>Dikarya</taxon>
        <taxon>Ascomycota</taxon>
        <taxon>Pezizomycotina</taxon>
        <taxon>Dothideomycetes</taxon>
        <taxon>Dothideomycetidae</taxon>
        <taxon>Mycosphaerellales</taxon>
        <taxon>Mycosphaerellaceae</taxon>
        <taxon>Zymoseptoria</taxon>
    </lineage>
</organism>
<evidence type="ECO:0008006" key="11">
    <source>
        <dbReference type="Google" id="ProtNLM"/>
    </source>
</evidence>
<dbReference type="PANTHER" id="PTHR47844">
    <property type="entry name" value="SYNTHASE CPS1, PUTATIVE (AFU_ORTHOLOGUE AFUA_7G02500)-RELATED"/>
    <property type="match status" value="1"/>
</dbReference>
<dbReference type="GO" id="GO:0016757">
    <property type="term" value="F:glycosyltransferase activity"/>
    <property type="evidence" value="ECO:0007669"/>
    <property type="project" value="UniProtKB-KW"/>
</dbReference>